<dbReference type="Proteomes" id="UP000203996">
    <property type="component" value="Segment"/>
</dbReference>
<evidence type="ECO:0000313" key="3">
    <source>
        <dbReference type="Proteomes" id="UP000203996"/>
    </source>
</evidence>
<keyword evidence="1" id="KW-0472">Membrane</keyword>
<name>A0A172WZE3_9ABAC</name>
<keyword evidence="3" id="KW-1185">Reference proteome</keyword>
<evidence type="ECO:0000256" key="1">
    <source>
        <dbReference type="SAM" id="Phobius"/>
    </source>
</evidence>
<gene>
    <name evidence="2" type="ORF">CapoNPV_064</name>
</gene>
<organism evidence="2 3">
    <name type="scientific">Catopsilia pomona nucleopolyhedrovirus</name>
    <dbReference type="NCBI Taxonomy" id="1850906"/>
    <lineage>
        <taxon>Viruses</taxon>
        <taxon>Viruses incertae sedis</taxon>
        <taxon>Naldaviricetes</taxon>
        <taxon>Lefavirales</taxon>
        <taxon>Baculoviridae</taxon>
        <taxon>Alphabaculovirus</taxon>
        <taxon>Alphabaculovirus capomonae</taxon>
    </lineage>
</organism>
<dbReference type="KEGG" id="vg:27924288"/>
<dbReference type="OrthoDB" id="22950at10239"/>
<keyword evidence="1" id="KW-0812">Transmembrane</keyword>
<reference evidence="2 3" key="1">
    <citation type="journal article" date="2016" name="PLoS ONE">
        <title>Genome Sequencing and Analysis of Catopsilia pomona nucleopolyhedrovirus: A Distinct Species in Group I Alphabaculovirus.</title>
        <authorList>
            <person name="Wang J."/>
            <person name="Zhu Z."/>
            <person name="Zhang L."/>
            <person name="Hou D."/>
            <person name="Wang M."/>
            <person name="Arif B."/>
            <person name="Kou Z."/>
            <person name="Wang H."/>
            <person name="Deng F."/>
            <person name="Hu Z."/>
        </authorList>
    </citation>
    <scope>NUCLEOTIDE SEQUENCE [LARGE SCALE GENOMIC DNA]</scope>
    <source>
        <strain evidence="2">416</strain>
    </source>
</reference>
<accession>A0A172WZE3</accession>
<evidence type="ECO:0000313" key="2">
    <source>
        <dbReference type="EMBL" id="ANF29712.1"/>
    </source>
</evidence>
<dbReference type="GeneID" id="27924288"/>
<dbReference type="RefSeq" id="YP_009255321.1">
    <property type="nucleotide sequence ID" value="NC_030240.1"/>
</dbReference>
<feature type="transmembrane region" description="Helical" evidence="1">
    <location>
        <begin position="66"/>
        <end position="91"/>
    </location>
</feature>
<dbReference type="InterPro" id="IPR009261">
    <property type="entry name" value="AcMNPV_AC78"/>
</dbReference>
<protein>
    <submittedName>
        <fullName evidence="2">ORF-64</fullName>
    </submittedName>
</protein>
<keyword evidence="1" id="KW-1133">Transmembrane helix</keyword>
<dbReference type="EMBL" id="KU565883">
    <property type="protein sequence ID" value="ANF29712.1"/>
    <property type="molecule type" value="Genomic_DNA"/>
</dbReference>
<sequence length="108" mass="12541">MNMDVPYYRLGSHEKVEYIPLKLALSDDEQQQHQHQHQQQQHAYGENDKIMMQTGEMNTAANNMSAGIIILISLVAFVALFVLLYVIYYFVILREQQQYSDNSNIGVF</sequence>
<dbReference type="Pfam" id="PF06024">
    <property type="entry name" value="Orf78"/>
    <property type="match status" value="1"/>
</dbReference>
<proteinExistence type="predicted"/>